<dbReference type="SUPFAM" id="SSF54523">
    <property type="entry name" value="Pili subunits"/>
    <property type="match status" value="1"/>
</dbReference>
<dbReference type="Pfam" id="PF00114">
    <property type="entry name" value="Pilin"/>
    <property type="match status" value="1"/>
</dbReference>
<dbReference type="RefSeq" id="WP_282451707.1">
    <property type="nucleotide sequence ID" value="NZ_JAKZAJ010000001.1"/>
</dbReference>
<comment type="caution">
    <text evidence="6">The sequence shown here is derived from an EMBL/GenBank/DDBJ whole genome shotgun (WGS) entry which is preliminary data.</text>
</comment>
<keyword evidence="5" id="KW-0812">Transmembrane</keyword>
<dbReference type="PROSITE" id="PS00409">
    <property type="entry name" value="PROKAR_NTER_METHYL"/>
    <property type="match status" value="1"/>
</dbReference>
<accession>A0ABW0RIF3</accession>
<dbReference type="Proteomes" id="UP001596055">
    <property type="component" value="Unassembled WGS sequence"/>
</dbReference>
<evidence type="ECO:0000256" key="1">
    <source>
        <dbReference type="ARBA" id="ARBA00005233"/>
    </source>
</evidence>
<evidence type="ECO:0000313" key="6">
    <source>
        <dbReference type="EMBL" id="MFC5544456.1"/>
    </source>
</evidence>
<organism evidence="6 7">
    <name type="scientific">Marinobacter koreensis</name>
    <dbReference type="NCBI Taxonomy" id="335974"/>
    <lineage>
        <taxon>Bacteria</taxon>
        <taxon>Pseudomonadati</taxon>
        <taxon>Pseudomonadota</taxon>
        <taxon>Gammaproteobacteria</taxon>
        <taxon>Pseudomonadales</taxon>
        <taxon>Marinobacteraceae</taxon>
        <taxon>Marinobacter</taxon>
    </lineage>
</organism>
<dbReference type="InterPro" id="IPR001082">
    <property type="entry name" value="Pilin"/>
</dbReference>
<evidence type="ECO:0000256" key="4">
    <source>
        <dbReference type="RuleBase" id="RU000389"/>
    </source>
</evidence>
<keyword evidence="7" id="KW-1185">Reference proteome</keyword>
<feature type="transmembrane region" description="Helical" evidence="5">
    <location>
        <begin position="12"/>
        <end position="33"/>
    </location>
</feature>
<keyword evidence="5" id="KW-1133">Transmembrane helix</keyword>
<proteinExistence type="inferred from homology"/>
<protein>
    <recommendedName>
        <fullName evidence="3">Pilin</fullName>
    </recommendedName>
</protein>
<dbReference type="PANTHER" id="PTHR30093:SF34">
    <property type="entry name" value="PREPILIN PEPTIDASE-DEPENDENT PROTEIN D"/>
    <property type="match status" value="1"/>
</dbReference>
<dbReference type="PANTHER" id="PTHR30093">
    <property type="entry name" value="GENERAL SECRETION PATHWAY PROTEIN G"/>
    <property type="match status" value="1"/>
</dbReference>
<keyword evidence="4" id="KW-0281">Fimbrium</keyword>
<reference evidence="7" key="1">
    <citation type="journal article" date="2019" name="Int. J. Syst. Evol. Microbiol.">
        <title>The Global Catalogue of Microorganisms (GCM) 10K type strain sequencing project: providing services to taxonomists for standard genome sequencing and annotation.</title>
        <authorList>
            <consortium name="The Broad Institute Genomics Platform"/>
            <consortium name="The Broad Institute Genome Sequencing Center for Infectious Disease"/>
            <person name="Wu L."/>
            <person name="Ma J."/>
        </authorList>
    </citation>
    <scope>NUCLEOTIDE SEQUENCE [LARGE SCALE GENOMIC DNA]</scope>
    <source>
        <strain evidence="7">CGMCC 4.1799</strain>
    </source>
</reference>
<sequence length="170" mass="17517">MKNMQINHAQKGFTLIELMIVVAIIGILAAIAIPQYQDYIARSQVSRVVGEVSSLKTNVEDALMRGATIVEGYSDDLSTTPIKIALGYDADKSNLLDPNSGTNGVTISAGDTAAPTIEAFMGGDSSAAVAGAVVTLTRTASGNWSCAITGKTDGTDGWKDSYAPAGCPAS</sequence>
<dbReference type="NCBIfam" id="TIGR02532">
    <property type="entry name" value="IV_pilin_GFxxxE"/>
    <property type="match status" value="1"/>
</dbReference>
<keyword evidence="5" id="KW-0472">Membrane</keyword>
<dbReference type="Gene3D" id="3.30.700.10">
    <property type="entry name" value="Glycoprotein, Type 4 Pilin"/>
    <property type="match status" value="1"/>
</dbReference>
<dbReference type="InterPro" id="IPR012902">
    <property type="entry name" value="N_methyl_site"/>
</dbReference>
<gene>
    <name evidence="6" type="ORF">ACFPQA_05320</name>
</gene>
<keyword evidence="2" id="KW-0488">Methylation</keyword>
<comment type="similarity">
    <text evidence="1 4">Belongs to the N-Me-Phe pilin family.</text>
</comment>
<evidence type="ECO:0000256" key="3">
    <source>
        <dbReference type="ARBA" id="ARBA00029638"/>
    </source>
</evidence>
<evidence type="ECO:0000313" key="7">
    <source>
        <dbReference type="Proteomes" id="UP001596055"/>
    </source>
</evidence>
<dbReference type="Pfam" id="PF07963">
    <property type="entry name" value="N_methyl"/>
    <property type="match status" value="1"/>
</dbReference>
<dbReference type="EMBL" id="JBHSNL010000001">
    <property type="protein sequence ID" value="MFC5544456.1"/>
    <property type="molecule type" value="Genomic_DNA"/>
</dbReference>
<evidence type="ECO:0000256" key="2">
    <source>
        <dbReference type="ARBA" id="ARBA00022481"/>
    </source>
</evidence>
<evidence type="ECO:0000256" key="5">
    <source>
        <dbReference type="SAM" id="Phobius"/>
    </source>
</evidence>
<dbReference type="InterPro" id="IPR045584">
    <property type="entry name" value="Pilin-like"/>
</dbReference>
<name>A0ABW0RIF3_9GAMM</name>